<keyword evidence="2 3" id="KW-0808">Transferase</keyword>
<feature type="domain" description="Ketosynthase family 3 (KS3)" evidence="4">
    <location>
        <begin position="1"/>
        <end position="372"/>
    </location>
</feature>
<dbReference type="Pfam" id="PF00109">
    <property type="entry name" value="ketoacyl-synt"/>
    <property type="match status" value="1"/>
</dbReference>
<reference evidence="6" key="1">
    <citation type="journal article" date="2019" name="Int. J. Syst. Evol. Microbiol.">
        <title>The Global Catalogue of Microorganisms (GCM) 10K type strain sequencing project: providing services to taxonomists for standard genome sequencing and annotation.</title>
        <authorList>
            <consortium name="The Broad Institute Genomics Platform"/>
            <consortium name="The Broad Institute Genome Sequencing Center for Infectious Disease"/>
            <person name="Wu L."/>
            <person name="Ma J."/>
        </authorList>
    </citation>
    <scope>NUCLEOTIDE SEQUENCE [LARGE SCALE GENOMIC DNA]</scope>
    <source>
        <strain evidence="6">CGMCC 4.7638</strain>
    </source>
</reference>
<evidence type="ECO:0000313" key="5">
    <source>
        <dbReference type="EMBL" id="MFD2485156.1"/>
    </source>
</evidence>
<gene>
    <name evidence="5" type="ORF">ACFSUT_33110</name>
</gene>
<comment type="caution">
    <text evidence="5">The sequence shown here is derived from an EMBL/GenBank/DDBJ whole genome shotgun (WGS) entry which is preliminary data.</text>
</comment>
<proteinExistence type="inferred from homology"/>
<dbReference type="EMBL" id="JBHUKQ010000015">
    <property type="protein sequence ID" value="MFD2485156.1"/>
    <property type="molecule type" value="Genomic_DNA"/>
</dbReference>
<dbReference type="RefSeq" id="WP_344277179.1">
    <property type="nucleotide sequence ID" value="NZ_BAAAHV010000012.1"/>
</dbReference>
<accession>A0ABW5I8A3</accession>
<evidence type="ECO:0000256" key="3">
    <source>
        <dbReference type="RuleBase" id="RU003694"/>
    </source>
</evidence>
<dbReference type="Gene3D" id="3.40.47.10">
    <property type="match status" value="1"/>
</dbReference>
<dbReference type="InterPro" id="IPR000794">
    <property type="entry name" value="Beta-ketoacyl_synthase"/>
</dbReference>
<organism evidence="5 6">
    <name type="scientific">Amycolatopsis albidoflavus</name>
    <dbReference type="NCBI Taxonomy" id="102226"/>
    <lineage>
        <taxon>Bacteria</taxon>
        <taxon>Bacillati</taxon>
        <taxon>Actinomycetota</taxon>
        <taxon>Actinomycetes</taxon>
        <taxon>Pseudonocardiales</taxon>
        <taxon>Pseudonocardiaceae</taxon>
        <taxon>Amycolatopsis</taxon>
    </lineage>
</organism>
<dbReference type="InterPro" id="IPR014030">
    <property type="entry name" value="Ketoacyl_synth_N"/>
</dbReference>
<dbReference type="InterPro" id="IPR016039">
    <property type="entry name" value="Thiolase-like"/>
</dbReference>
<dbReference type="PANTHER" id="PTHR11712">
    <property type="entry name" value="POLYKETIDE SYNTHASE-RELATED"/>
    <property type="match status" value="1"/>
</dbReference>
<evidence type="ECO:0000259" key="4">
    <source>
        <dbReference type="PROSITE" id="PS52004"/>
    </source>
</evidence>
<dbReference type="InterPro" id="IPR020841">
    <property type="entry name" value="PKS_Beta-ketoAc_synthase_dom"/>
</dbReference>
<dbReference type="PROSITE" id="PS52004">
    <property type="entry name" value="KS3_2"/>
    <property type="match status" value="1"/>
</dbReference>
<name>A0ABW5I8A3_9PSEU</name>
<keyword evidence="6" id="KW-1185">Reference proteome</keyword>
<comment type="similarity">
    <text evidence="1 3">Belongs to the thiolase-like superfamily. Beta-ketoacyl-ACP synthases family.</text>
</comment>
<dbReference type="SUPFAM" id="SSF53901">
    <property type="entry name" value="Thiolase-like"/>
    <property type="match status" value="2"/>
</dbReference>
<protein>
    <submittedName>
        <fullName evidence="5">Beta-ketoacyl synthase N-terminal-like domain-containing protein</fullName>
    </submittedName>
</protein>
<evidence type="ECO:0000256" key="1">
    <source>
        <dbReference type="ARBA" id="ARBA00008467"/>
    </source>
</evidence>
<sequence length="375" mass="39219">MTAAITGVGALSSVGGSSAEIFAALCAGKSGIGEPKGFDLTRYRTRHAFEIDDRPAPGVDVPLRATRWLERVVVDALADAGLPERLDDVPVLIGTTLREIRSVELMWRDKAEFALADLHFGTALRKRFGATRTYTVANACSASLYALGLGVDLLATGTADTVVVAGVDTISESTYGLLDRCYPVAPRRLQPFDRARAGMLQGEGAAAVVLSREPVGRVHATVTGVAVNCDAYHPSAPHAASIAAAVREAHCRAGTVAEDIDLVLLHGTGTELNDEAEALVMREVFGSGGPLMTAMKCMTGHTAGASGLHSLLVAVESMRAGVVPPITTLDDPMPEAAGLRLVRDTAAPGSLRRAQVDSFGFGGLNAVAVIERPRE</sequence>
<dbReference type="PANTHER" id="PTHR11712:SF347">
    <property type="entry name" value="BETA KETOACYL-ACYL CARRIER PROTEIN SYNTHASE"/>
    <property type="match status" value="1"/>
</dbReference>
<dbReference type="InterPro" id="IPR014031">
    <property type="entry name" value="Ketoacyl_synth_C"/>
</dbReference>
<dbReference type="Proteomes" id="UP001597542">
    <property type="component" value="Unassembled WGS sequence"/>
</dbReference>
<evidence type="ECO:0000313" key="6">
    <source>
        <dbReference type="Proteomes" id="UP001597542"/>
    </source>
</evidence>
<dbReference type="SMART" id="SM00825">
    <property type="entry name" value="PKS_KS"/>
    <property type="match status" value="1"/>
</dbReference>
<evidence type="ECO:0000256" key="2">
    <source>
        <dbReference type="ARBA" id="ARBA00022679"/>
    </source>
</evidence>
<dbReference type="Pfam" id="PF02801">
    <property type="entry name" value="Ketoacyl-synt_C"/>
    <property type="match status" value="1"/>
</dbReference>